<reference evidence="2 3" key="1">
    <citation type="submission" date="2020-08" db="EMBL/GenBank/DDBJ databases">
        <title>Genomic Encyclopedia of Type Strains, Phase IV (KMG-IV): sequencing the most valuable type-strain genomes for metagenomic binning, comparative biology and taxonomic classification.</title>
        <authorList>
            <person name="Goeker M."/>
        </authorList>
    </citation>
    <scope>NUCLEOTIDE SEQUENCE [LARGE SCALE GENOMIC DNA]</scope>
    <source>
        <strain evidence="2 3">DSM 104969</strain>
    </source>
</reference>
<protein>
    <recommendedName>
        <fullName evidence="4">Lipocalin-like domain-containing protein</fullName>
    </recommendedName>
</protein>
<evidence type="ECO:0000313" key="2">
    <source>
        <dbReference type="EMBL" id="MBB4036068.1"/>
    </source>
</evidence>
<evidence type="ECO:0000256" key="1">
    <source>
        <dbReference type="SAM" id="SignalP"/>
    </source>
</evidence>
<proteinExistence type="predicted"/>
<dbReference type="EMBL" id="JACIEP010000006">
    <property type="protein sequence ID" value="MBB4036068.1"/>
    <property type="molecule type" value="Genomic_DNA"/>
</dbReference>
<sequence>MKKNIGIIILLALLFPPAARSQDNRPLTKDDIEGRWTEYKRIEGDVERQIGEYADTYIFRENMVFHKGEASEGIILFNIAGRYTIEGDSIVISYRNYIEKNASKQEAKKLILKVLSRSGDEMLVQVADYDYEYKMILKK</sequence>
<dbReference type="Proteomes" id="UP000555103">
    <property type="component" value="Unassembled WGS sequence"/>
</dbReference>
<name>A0A840CPQ3_9BACT</name>
<feature type="chain" id="PRO_5032541555" description="Lipocalin-like domain-containing protein" evidence="1">
    <location>
        <begin position="22"/>
        <end position="139"/>
    </location>
</feature>
<organism evidence="2 3">
    <name type="scientific">Dysgonomonas hofstadii</name>
    <dbReference type="NCBI Taxonomy" id="637886"/>
    <lineage>
        <taxon>Bacteria</taxon>
        <taxon>Pseudomonadati</taxon>
        <taxon>Bacteroidota</taxon>
        <taxon>Bacteroidia</taxon>
        <taxon>Bacteroidales</taxon>
        <taxon>Dysgonomonadaceae</taxon>
        <taxon>Dysgonomonas</taxon>
    </lineage>
</organism>
<dbReference type="AlphaFoldDB" id="A0A840CPQ3"/>
<accession>A0A840CPQ3</accession>
<evidence type="ECO:0000313" key="3">
    <source>
        <dbReference type="Proteomes" id="UP000555103"/>
    </source>
</evidence>
<keyword evidence="3" id="KW-1185">Reference proteome</keyword>
<comment type="caution">
    <text evidence="2">The sequence shown here is derived from an EMBL/GenBank/DDBJ whole genome shotgun (WGS) entry which is preliminary data.</text>
</comment>
<evidence type="ECO:0008006" key="4">
    <source>
        <dbReference type="Google" id="ProtNLM"/>
    </source>
</evidence>
<feature type="signal peptide" evidence="1">
    <location>
        <begin position="1"/>
        <end position="21"/>
    </location>
</feature>
<keyword evidence="1" id="KW-0732">Signal</keyword>
<gene>
    <name evidence="2" type="ORF">GGR21_001969</name>
</gene>
<dbReference type="RefSeq" id="WP_183306983.1">
    <property type="nucleotide sequence ID" value="NZ_JACIEP010000006.1"/>
</dbReference>